<dbReference type="InterPro" id="IPR021287">
    <property type="entry name" value="Trans-sialidase_CS"/>
</dbReference>
<dbReference type="Gene3D" id="2.60.120.200">
    <property type="match status" value="1"/>
</dbReference>
<dbReference type="VEuPathDB" id="TriTrypDB:TcCL_NonESM00398"/>
<dbReference type="SUPFAM" id="SSF50939">
    <property type="entry name" value="Sialidases"/>
    <property type="match status" value="1"/>
</dbReference>
<evidence type="ECO:0000313" key="5">
    <source>
        <dbReference type="Proteomes" id="UP000246121"/>
    </source>
</evidence>
<dbReference type="VEuPathDB" id="TriTrypDB:TcG_10910"/>
<dbReference type="VEuPathDB" id="TriTrypDB:TcBrA4_0148820"/>
<organism evidence="4 5">
    <name type="scientific">Trypanosoma cruzi</name>
    <dbReference type="NCBI Taxonomy" id="5693"/>
    <lineage>
        <taxon>Eukaryota</taxon>
        <taxon>Discoba</taxon>
        <taxon>Euglenozoa</taxon>
        <taxon>Kinetoplastea</taxon>
        <taxon>Metakinetoplastina</taxon>
        <taxon>Trypanosomatida</taxon>
        <taxon>Trypanosomatidae</taxon>
        <taxon>Trypanosoma</taxon>
        <taxon>Schizotrypanum</taxon>
    </lineage>
</organism>
<name>A0A2V2V2E3_TRYCR</name>
<dbReference type="VEuPathDB" id="TriTrypDB:TCDM_13656"/>
<feature type="transmembrane region" description="Helical" evidence="1">
    <location>
        <begin position="765"/>
        <end position="784"/>
    </location>
</feature>
<dbReference type="InterPro" id="IPR008377">
    <property type="entry name" value="Sialidase_trypan"/>
</dbReference>
<reference evidence="4 5" key="1">
    <citation type="journal article" date="2018" name="Microb. Genom.">
        <title>Expanding an expanded genome: long-read sequencing of Trypanosoma cruzi.</title>
        <authorList>
            <person name="Berna L."/>
            <person name="Rodriguez M."/>
            <person name="Chiribao M.L."/>
            <person name="Parodi-Talice A."/>
            <person name="Pita S."/>
            <person name="Rijo G."/>
            <person name="Alvarez-Valin F."/>
            <person name="Robello C."/>
        </authorList>
    </citation>
    <scope>NUCLEOTIDE SEQUENCE [LARGE SCALE GENOMIC DNA]</scope>
    <source>
        <strain evidence="4 5">Dm28c</strain>
    </source>
</reference>
<sequence length="785" mass="85956">MMLAFIVLCVYSTPLCILSIRFFCLLPLHLTHTDTHARKEGKQALIATVKFEGFERTNSTHTHLYALTCCCCQAPRTHKRRRVNGSSGRRREGGESEPQRPNMYRHLFYSAVLLLLVLMMCCGTGLAAPAEDSNSGDVRLPQRVGVLLPHKTSVLPKEGAGPGDLRDAFVSPSFVSAGEVIVALAGGQKWHNDPKHPSERYRSVDIVAGYINATEPWPSMVAYIASSKWHAETVFAREAVKDRLSVAILPTSLSNGKNLFLLVGSYYFARDSTTQQWTDVGWDIHLVEGEATPSTEEEPSKGIQWGMPQSLLGLISARTEKLGLYKFFGAGGSGIVLERGWLVLPLTALKGEGKTVFIIYSKNGGSSWDVGTGTPPGSCFGPLIAEWEEKILMIIECADGRKVFQSSDVGDTWTEAPGVLSRLWTSEPNPRGLNSALGDLLTLNFGIRSVMLYTQKGFPQGEGKANALYLWVTDNNRTCPVGPISMDDDREWTVANRLLHTNNMLYLLHERRDQITGGIFLSPLKEELDTISSVVSTWALMDTFFSLSSIPTHGLVASLSDSATTGVWIDVYRCVNAEVKDAEKVDYGFKFTGSGSKAIWPVNRGELNRQYTFVDYNFSLVATVVIAETPAGSINSTPLLGASLEDRAGTNFIGLSCTAEGKWETVFNGVKMTSSSTCEPGKEHQVAIMLQDNRGLVCVDDVIVGSSETMPTLERRGTEISEFYFGGGDGGINVTVTNVLLYNRPLSFAELRMISKTDTSMRGSMPWPLLLLLLGLWGFAALYGV</sequence>
<dbReference type="VEuPathDB" id="TriTrypDB:TcCLB.505699.10"/>
<keyword evidence="1" id="KW-0472">Membrane</keyword>
<keyword evidence="1" id="KW-1133">Transmembrane helix</keyword>
<evidence type="ECO:0000259" key="2">
    <source>
        <dbReference type="Pfam" id="PF13859"/>
    </source>
</evidence>
<dbReference type="VEuPathDB" id="TriTrypDB:C4B63_49g193"/>
<dbReference type="VEuPathDB" id="TriTrypDB:TCSYLVIO_001906"/>
<feature type="domain" description="Sialidase" evidence="2">
    <location>
        <begin position="172"/>
        <end position="509"/>
    </location>
</feature>
<evidence type="ECO:0000256" key="1">
    <source>
        <dbReference type="SAM" id="Phobius"/>
    </source>
</evidence>
<comment type="caution">
    <text evidence="4">The sequence shown here is derived from an EMBL/GenBank/DDBJ whole genome shotgun (WGS) entry which is preliminary data.</text>
</comment>
<gene>
    <name evidence="4" type="ORF">C4B63_49g193</name>
</gene>
<dbReference type="VEuPathDB" id="TriTrypDB:TCDM_12147"/>
<dbReference type="CDD" id="cd15482">
    <property type="entry name" value="Sialidase_non-viral"/>
    <property type="match status" value="1"/>
</dbReference>
<accession>A0A2V2V2E3</accession>
<dbReference type="VEuPathDB" id="TriTrypDB:TcCLB.511827.110"/>
<dbReference type="InterPro" id="IPR055239">
    <property type="entry name" value="TS_C"/>
</dbReference>
<dbReference type="EMBL" id="PRFA01000049">
    <property type="protein sequence ID" value="PWU90539.1"/>
    <property type="molecule type" value="Genomic_DNA"/>
</dbReference>
<dbReference type="VEuPathDB" id="TriTrypDB:ECC02_007498"/>
<dbReference type="Proteomes" id="UP000246121">
    <property type="component" value="Unassembled WGS sequence"/>
</dbReference>
<dbReference type="VEuPathDB" id="TriTrypDB:TcCLB.506413.89"/>
<dbReference type="AlphaFoldDB" id="A0A2V2V2E3"/>
<keyword evidence="1" id="KW-0812">Transmembrane</keyword>
<proteinExistence type="predicted"/>
<feature type="domain" description="Trans-sialidase C-terminal" evidence="3">
    <location>
        <begin position="551"/>
        <end position="747"/>
    </location>
</feature>
<feature type="transmembrane region" description="Helical" evidence="1">
    <location>
        <begin position="6"/>
        <end position="30"/>
    </location>
</feature>
<dbReference type="VEuPathDB" id="TriTrypDB:C3747_92g146"/>
<evidence type="ECO:0000313" key="4">
    <source>
        <dbReference type="EMBL" id="PWU90539.1"/>
    </source>
</evidence>
<dbReference type="Pfam" id="PF11052">
    <property type="entry name" value="Tr-sialidase_C"/>
    <property type="match status" value="1"/>
</dbReference>
<evidence type="ECO:0000259" key="3">
    <source>
        <dbReference type="Pfam" id="PF22925"/>
    </source>
</evidence>
<dbReference type="InterPro" id="IPR013320">
    <property type="entry name" value="ConA-like_dom_sf"/>
</dbReference>
<protein>
    <submittedName>
        <fullName evidence="4">Putative trans-sialidase, Group II</fullName>
    </submittedName>
</protein>
<dbReference type="InterPro" id="IPR036278">
    <property type="entry name" value="Sialidase_sf"/>
</dbReference>
<dbReference type="Pfam" id="PF22925">
    <property type="entry name" value="TS_C"/>
    <property type="match status" value="1"/>
</dbReference>
<dbReference type="GO" id="GO:0004308">
    <property type="term" value="F:exo-alpha-sialidase activity"/>
    <property type="evidence" value="ECO:0007669"/>
    <property type="project" value="InterPro"/>
</dbReference>
<dbReference type="VEuPathDB" id="TriTrypDB:Tc_MARK_284"/>
<dbReference type="PRINTS" id="PR01803">
    <property type="entry name" value="TCSIALIDASE"/>
</dbReference>
<dbReference type="Gene3D" id="2.120.10.10">
    <property type="match status" value="1"/>
</dbReference>
<feature type="transmembrane region" description="Helical" evidence="1">
    <location>
        <begin position="107"/>
        <end position="128"/>
    </location>
</feature>
<dbReference type="Pfam" id="PF13859">
    <property type="entry name" value="BNR_3"/>
    <property type="match status" value="1"/>
</dbReference>
<dbReference type="InterPro" id="IPR011040">
    <property type="entry name" value="Sialidase"/>
</dbReference>
<dbReference type="SUPFAM" id="SSF49899">
    <property type="entry name" value="Concanavalin A-like lectins/glucanases"/>
    <property type="match status" value="1"/>
</dbReference>